<keyword evidence="3" id="KW-1185">Reference proteome</keyword>
<dbReference type="Pfam" id="PF17186">
    <property type="entry name" value="Lipocalin_9"/>
    <property type="match status" value="1"/>
</dbReference>
<evidence type="ECO:0000313" key="3">
    <source>
        <dbReference type="Proteomes" id="UP001597264"/>
    </source>
</evidence>
<dbReference type="PANTHER" id="PTHR38591">
    <property type="entry name" value="HYDROLASE"/>
    <property type="match status" value="1"/>
</dbReference>
<accession>A0ABW3UB52</accession>
<evidence type="ECO:0000313" key="2">
    <source>
        <dbReference type="EMBL" id="MFD1217701.1"/>
    </source>
</evidence>
<dbReference type="RefSeq" id="WP_230438822.1">
    <property type="nucleotide sequence ID" value="NZ_CP087715.1"/>
</dbReference>
<name>A0ABW3UB52_9GAMM</name>
<proteinExistence type="predicted"/>
<protein>
    <submittedName>
        <fullName evidence="2">Lipocalin-like domain-containing protein</fullName>
    </submittedName>
</protein>
<feature type="domain" description="AttH" evidence="1">
    <location>
        <begin position="18"/>
        <end position="187"/>
    </location>
</feature>
<reference evidence="3" key="1">
    <citation type="journal article" date="2019" name="Int. J. Syst. Evol. Microbiol.">
        <title>The Global Catalogue of Microorganisms (GCM) 10K type strain sequencing project: providing services to taxonomists for standard genome sequencing and annotation.</title>
        <authorList>
            <consortium name="The Broad Institute Genomics Platform"/>
            <consortium name="The Broad Institute Genome Sequencing Center for Infectious Disease"/>
            <person name="Wu L."/>
            <person name="Ma J."/>
        </authorList>
    </citation>
    <scope>NUCLEOTIDE SEQUENCE [LARGE SCALE GENOMIC DNA]</scope>
    <source>
        <strain evidence="3">CCUG 54356</strain>
    </source>
</reference>
<dbReference type="InterPro" id="IPR023374">
    <property type="entry name" value="AttH-like_dom_sf"/>
</dbReference>
<comment type="caution">
    <text evidence="2">The sequence shown here is derived from an EMBL/GenBank/DDBJ whole genome shotgun (WGS) entry which is preliminary data.</text>
</comment>
<dbReference type="InterPro" id="IPR010791">
    <property type="entry name" value="AttH_dom"/>
</dbReference>
<dbReference type="Pfam" id="PF07143">
    <property type="entry name" value="CrtC"/>
    <property type="match status" value="1"/>
</dbReference>
<gene>
    <name evidence="2" type="ORF">ACFQ2X_13905</name>
</gene>
<sequence length="312" mass="35340">MTVQLPQDLGPHPQYRLEWWYLTANLKSADGEPFGVQWTLFRNGIHPGPFKNREPGWDRNEVWLAHAALSRPNDHHFADRAARGGTGQAGVTAKPFKAWIDHWLLESLDTDTWLLAVDGEDFRYRLQVQPQLPAVLNGERGFSAKSAGGGGSMYFSYPLRVVGGDIEMNGEKYQVSGQGWFDREWSSQYLKLDQQGWDWMALHLDDGRHLMVFRVRGAEDFYSGTLVAVDGSAETLGASDFSLRPVRYRNSRYGRVPVAWQLRVPAQALNLSIQSWPGDYWSAGVWRYWEGPVSVGGSHRGEGYLEMTGYEN</sequence>
<dbReference type="PANTHER" id="PTHR38591:SF1">
    <property type="entry name" value="BLL1000 PROTEIN"/>
    <property type="match status" value="1"/>
</dbReference>
<dbReference type="EMBL" id="JBHTLR010000019">
    <property type="protein sequence ID" value="MFD1217701.1"/>
    <property type="molecule type" value="Genomic_DNA"/>
</dbReference>
<dbReference type="Gene3D" id="2.40.370.10">
    <property type="entry name" value="AttH-like domain"/>
    <property type="match status" value="2"/>
</dbReference>
<organism evidence="2 3">
    <name type="scientific">Microbulbifer celer</name>
    <dbReference type="NCBI Taxonomy" id="435905"/>
    <lineage>
        <taxon>Bacteria</taxon>
        <taxon>Pseudomonadati</taxon>
        <taxon>Pseudomonadota</taxon>
        <taxon>Gammaproteobacteria</taxon>
        <taxon>Cellvibrionales</taxon>
        <taxon>Microbulbiferaceae</taxon>
        <taxon>Microbulbifer</taxon>
    </lineage>
</organism>
<evidence type="ECO:0000259" key="1">
    <source>
        <dbReference type="Pfam" id="PF07143"/>
    </source>
</evidence>
<dbReference type="SUPFAM" id="SSF159245">
    <property type="entry name" value="AttH-like"/>
    <property type="match status" value="1"/>
</dbReference>
<dbReference type="Proteomes" id="UP001597264">
    <property type="component" value="Unassembled WGS sequence"/>
</dbReference>